<keyword evidence="2" id="KW-0805">Transcription regulation</keyword>
<dbReference type="Gene3D" id="3.30.70.940">
    <property type="entry name" value="NusG, N-terminal domain"/>
    <property type="match status" value="1"/>
</dbReference>
<sequence>MNQGLRLWGPCHSRALVPSPIPFLSVAFPRAKQPCTLIAATLDSTNTQQQQPQQEELTARERRQLRNERRESKARYGWREEVEQRLIKKPKKKKPVSSGSVALNLDTLADLGPQWWIVRVSRIRSDETASLIARLLARNFPDIDFKVYAPAVHEKRKLKNGTYSVKSKAIFPGCVFLWCVLNRELHDFIRECNGVGGFVGSKVGNMKRQINRPRPVSAPDMEAIFQQAKMEQEKFDQAFKKNQEVDGALEFQNSGDNNLTKPASDDKPKRRTRKPSNPLVNGSTQIKEKKLLTRGSTVRVVSGNFAEFVGTLQKLNRKTGKATVGFTLFGRESLVDLDVNEIVAEIS</sequence>
<keyword evidence="1" id="KW-0889">Transcription antitermination</keyword>
<dbReference type="PANTHER" id="PTHR30265:SF4">
    <property type="entry name" value="KOW MOTIF FAMILY PROTEIN, EXPRESSED"/>
    <property type="match status" value="1"/>
</dbReference>
<evidence type="ECO:0000259" key="5">
    <source>
        <dbReference type="SMART" id="SM00738"/>
    </source>
</evidence>
<dbReference type="Gene3D" id="2.30.30.30">
    <property type="match status" value="1"/>
</dbReference>
<feature type="compositionally biased region" description="Basic and acidic residues" evidence="4">
    <location>
        <begin position="57"/>
        <end position="71"/>
    </location>
</feature>
<dbReference type="CDD" id="cd09890">
    <property type="entry name" value="NGN_plant"/>
    <property type="match status" value="1"/>
</dbReference>
<reference evidence="6" key="1">
    <citation type="submission" date="2018-02" db="EMBL/GenBank/DDBJ databases">
        <title>Rhizophora mucronata_Transcriptome.</title>
        <authorList>
            <person name="Meera S.P."/>
            <person name="Sreeshan A."/>
            <person name="Augustine A."/>
        </authorList>
    </citation>
    <scope>NUCLEOTIDE SEQUENCE</scope>
    <source>
        <tissue evidence="6">Leaf</tissue>
    </source>
</reference>
<feature type="region of interest" description="Disordered" evidence="4">
    <location>
        <begin position="250"/>
        <end position="281"/>
    </location>
</feature>
<dbReference type="PANTHER" id="PTHR30265">
    <property type="entry name" value="RHO-INTERACTING TRANSCRIPTION TERMINATION FACTOR NUSG"/>
    <property type="match status" value="1"/>
</dbReference>
<evidence type="ECO:0000256" key="2">
    <source>
        <dbReference type="ARBA" id="ARBA00023015"/>
    </source>
</evidence>
<dbReference type="GO" id="GO:0031564">
    <property type="term" value="P:transcription antitermination"/>
    <property type="evidence" value="ECO:0007669"/>
    <property type="project" value="UniProtKB-KW"/>
</dbReference>
<dbReference type="EMBL" id="GGEC01008936">
    <property type="protein sequence ID" value="MBW89419.1"/>
    <property type="molecule type" value="Transcribed_RNA"/>
</dbReference>
<dbReference type="Pfam" id="PF02357">
    <property type="entry name" value="NusG"/>
    <property type="match status" value="1"/>
</dbReference>
<feature type="region of interest" description="Disordered" evidence="4">
    <location>
        <begin position="45"/>
        <end position="71"/>
    </location>
</feature>
<proteinExistence type="predicted"/>
<organism evidence="6">
    <name type="scientific">Rhizophora mucronata</name>
    <name type="common">Asiatic mangrove</name>
    <dbReference type="NCBI Taxonomy" id="61149"/>
    <lineage>
        <taxon>Eukaryota</taxon>
        <taxon>Viridiplantae</taxon>
        <taxon>Streptophyta</taxon>
        <taxon>Embryophyta</taxon>
        <taxon>Tracheophyta</taxon>
        <taxon>Spermatophyta</taxon>
        <taxon>Magnoliopsida</taxon>
        <taxon>eudicotyledons</taxon>
        <taxon>Gunneridae</taxon>
        <taxon>Pentapetalae</taxon>
        <taxon>rosids</taxon>
        <taxon>fabids</taxon>
        <taxon>Malpighiales</taxon>
        <taxon>Rhizophoraceae</taxon>
        <taxon>Rhizophora</taxon>
    </lineage>
</organism>
<evidence type="ECO:0000256" key="4">
    <source>
        <dbReference type="SAM" id="MobiDB-lite"/>
    </source>
</evidence>
<dbReference type="SMART" id="SM00738">
    <property type="entry name" value="NGN"/>
    <property type="match status" value="1"/>
</dbReference>
<accession>A0A2P2J7H7</accession>
<dbReference type="InterPro" id="IPR036735">
    <property type="entry name" value="NGN_dom_sf"/>
</dbReference>
<feature type="domain" description="NusG-like N-terminal" evidence="5">
    <location>
        <begin position="112"/>
        <end position="228"/>
    </location>
</feature>
<evidence type="ECO:0000256" key="3">
    <source>
        <dbReference type="ARBA" id="ARBA00023163"/>
    </source>
</evidence>
<dbReference type="SUPFAM" id="SSF50104">
    <property type="entry name" value="Translation proteins SH3-like domain"/>
    <property type="match status" value="1"/>
</dbReference>
<dbReference type="GO" id="GO:0006354">
    <property type="term" value="P:DNA-templated transcription elongation"/>
    <property type="evidence" value="ECO:0007669"/>
    <property type="project" value="InterPro"/>
</dbReference>
<evidence type="ECO:0000313" key="6">
    <source>
        <dbReference type="EMBL" id="MBW89419.1"/>
    </source>
</evidence>
<dbReference type="InterPro" id="IPR008991">
    <property type="entry name" value="Translation_prot_SH3-like_sf"/>
</dbReference>
<protein>
    <submittedName>
        <fullName evidence="6">Uncharacterized protein MANES_08G083700</fullName>
    </submittedName>
</protein>
<dbReference type="InterPro" id="IPR006645">
    <property type="entry name" value="NGN-like_dom"/>
</dbReference>
<feature type="compositionally biased region" description="Polar residues" evidence="4">
    <location>
        <begin position="251"/>
        <end position="261"/>
    </location>
</feature>
<dbReference type="InterPro" id="IPR014722">
    <property type="entry name" value="Rib_uL2_dom2"/>
</dbReference>
<dbReference type="CDD" id="cd06091">
    <property type="entry name" value="KOW_NusG"/>
    <property type="match status" value="1"/>
</dbReference>
<dbReference type="AlphaFoldDB" id="A0A2P2J7H7"/>
<dbReference type="InterPro" id="IPR043425">
    <property type="entry name" value="NusG-like"/>
</dbReference>
<dbReference type="SUPFAM" id="SSF82679">
    <property type="entry name" value="N-utilization substance G protein NusG, N-terminal domain"/>
    <property type="match status" value="1"/>
</dbReference>
<evidence type="ECO:0000256" key="1">
    <source>
        <dbReference type="ARBA" id="ARBA00022814"/>
    </source>
</evidence>
<name>A0A2P2J7H7_RHIMU</name>
<keyword evidence="3" id="KW-0804">Transcription</keyword>